<dbReference type="OMA" id="TCKERTC"/>
<name>A0A087FX06_ARAAL</name>
<dbReference type="Proteomes" id="UP000029120">
    <property type="component" value="Unassembled WGS sequence"/>
</dbReference>
<accession>A0A087FX06</accession>
<evidence type="ECO:0000313" key="4">
    <source>
        <dbReference type="Proteomes" id="UP000029120"/>
    </source>
</evidence>
<dbReference type="AlphaFoldDB" id="A0A087FX06"/>
<dbReference type="OrthoDB" id="1100482at2759"/>
<dbReference type="Pfam" id="PF03108">
    <property type="entry name" value="DBD_Tnp_Mut"/>
    <property type="match status" value="1"/>
</dbReference>
<feature type="compositionally biased region" description="Acidic residues" evidence="1">
    <location>
        <begin position="214"/>
        <end position="229"/>
    </location>
</feature>
<dbReference type="PANTHER" id="PTHR31973:SF113">
    <property type="entry name" value="PROTEIN FAR1-RELATED SEQUENCE 5-LIKE"/>
    <property type="match status" value="1"/>
</dbReference>
<evidence type="ECO:0000259" key="2">
    <source>
        <dbReference type="Pfam" id="PF03108"/>
    </source>
</evidence>
<organism evidence="3 4">
    <name type="scientific">Arabis alpina</name>
    <name type="common">Alpine rock-cress</name>
    <dbReference type="NCBI Taxonomy" id="50452"/>
    <lineage>
        <taxon>Eukaryota</taxon>
        <taxon>Viridiplantae</taxon>
        <taxon>Streptophyta</taxon>
        <taxon>Embryophyta</taxon>
        <taxon>Tracheophyta</taxon>
        <taxon>Spermatophyta</taxon>
        <taxon>Magnoliopsida</taxon>
        <taxon>eudicotyledons</taxon>
        <taxon>Gunneridae</taxon>
        <taxon>Pentapetalae</taxon>
        <taxon>rosids</taxon>
        <taxon>malvids</taxon>
        <taxon>Brassicales</taxon>
        <taxon>Brassicaceae</taxon>
        <taxon>Arabideae</taxon>
        <taxon>Arabis</taxon>
    </lineage>
</organism>
<dbReference type="EMBL" id="KL991952">
    <property type="protein sequence ID" value="KFK22158.1"/>
    <property type="molecule type" value="Genomic_DNA"/>
</dbReference>
<feature type="compositionally biased region" description="Polar residues" evidence="1">
    <location>
        <begin position="305"/>
        <end position="314"/>
    </location>
</feature>
<dbReference type="Gramene" id="KFK22158">
    <property type="protein sequence ID" value="KFK22158"/>
    <property type="gene ID" value="AALP_AAs43032U000300"/>
</dbReference>
<proteinExistence type="predicted"/>
<keyword evidence="4" id="KW-1185">Reference proteome</keyword>
<dbReference type="PANTHER" id="PTHR31973">
    <property type="entry name" value="POLYPROTEIN, PUTATIVE-RELATED"/>
    <property type="match status" value="1"/>
</dbReference>
<dbReference type="InterPro" id="IPR004332">
    <property type="entry name" value="Transposase_MuDR"/>
</dbReference>
<feature type="region of interest" description="Disordered" evidence="1">
    <location>
        <begin position="127"/>
        <end position="147"/>
    </location>
</feature>
<feature type="region of interest" description="Disordered" evidence="1">
    <location>
        <begin position="270"/>
        <end position="314"/>
    </location>
</feature>
<gene>
    <name evidence="3" type="ORF">AALP_AAs43032U000300</name>
</gene>
<evidence type="ECO:0000313" key="3">
    <source>
        <dbReference type="EMBL" id="KFK22158.1"/>
    </source>
</evidence>
<protein>
    <recommendedName>
        <fullName evidence="2">Transposase MuDR plant domain-containing protein</fullName>
    </recommendedName>
</protein>
<evidence type="ECO:0000256" key="1">
    <source>
        <dbReference type="SAM" id="MobiDB-lite"/>
    </source>
</evidence>
<feature type="region of interest" description="Disordered" evidence="1">
    <location>
        <begin position="206"/>
        <end position="234"/>
    </location>
</feature>
<feature type="domain" description="Transposase MuDR plant" evidence="2">
    <location>
        <begin position="363"/>
        <end position="422"/>
    </location>
</feature>
<sequence length="528" mass="58307">MSRVVRLTFGTTFAEVRNAIVSEFGFDVTTGSLSLSFWPSQGQEHAVDFKRPPVLVTTDVSFGVFVSSRSNNRDLNLFATLGSSNIAPTSDSFADDSVFGTPDLATQQLRGDSFFGRITESLESEALPTAGSKTKDPPLGFVGAETSSRNRWSNTNYPAAKKPCVQSPFSIFANTCKGKASSSATLSEDDELIANVEAWEASYSFHEPNPPIPADEEDDEDLGPFESPDDVYVPPRGYDTEFWDAFINDEYGGSNAADIMCIPVHPSHPATTKPQFGSKKAPVKGGKRTGPKGKGSTIEIPNHTILGTKTGGQENMDTAAETTVRNLSEIDDEEFDIPPLFDDTLYESIQIPDLDVDADGEEIYVGKVFANKKGCQIALAIHAIKGQFHFRQTTTKRRSFVLTCKERTCHWRVLAAEKKTNFNYEIRKVNLIHTCPLDIRNAYKEKVTSRIIASVIKHKYSNLANGPRPMDLQQLVLEDLGITASYMKCWRAKEKAVVDVRGREEDSYLALPEFLRRLKLANPESGES</sequence>
<reference evidence="4" key="1">
    <citation type="journal article" date="2015" name="Nat. Plants">
        <title>Genome expansion of Arabis alpina linked with retrotransposition and reduced symmetric DNA methylation.</title>
        <authorList>
            <person name="Willing E.M."/>
            <person name="Rawat V."/>
            <person name="Mandakova T."/>
            <person name="Maumus F."/>
            <person name="James G.V."/>
            <person name="Nordstroem K.J."/>
            <person name="Becker C."/>
            <person name="Warthmann N."/>
            <person name="Chica C."/>
            <person name="Szarzynska B."/>
            <person name="Zytnicki M."/>
            <person name="Albani M.C."/>
            <person name="Kiefer C."/>
            <person name="Bergonzi S."/>
            <person name="Castaings L."/>
            <person name="Mateos J.L."/>
            <person name="Berns M.C."/>
            <person name="Bujdoso N."/>
            <person name="Piofczyk T."/>
            <person name="de Lorenzo L."/>
            <person name="Barrero-Sicilia C."/>
            <person name="Mateos I."/>
            <person name="Piednoel M."/>
            <person name="Hagmann J."/>
            <person name="Chen-Min-Tao R."/>
            <person name="Iglesias-Fernandez R."/>
            <person name="Schuster S.C."/>
            <person name="Alonso-Blanco C."/>
            <person name="Roudier F."/>
            <person name="Carbonero P."/>
            <person name="Paz-Ares J."/>
            <person name="Davis S.J."/>
            <person name="Pecinka A."/>
            <person name="Quesneville H."/>
            <person name="Colot V."/>
            <person name="Lysak M.A."/>
            <person name="Weigel D."/>
            <person name="Coupland G."/>
            <person name="Schneeberger K."/>
        </authorList>
    </citation>
    <scope>NUCLEOTIDE SEQUENCE [LARGE SCALE GENOMIC DNA]</scope>
    <source>
        <strain evidence="4">cv. Pajares</strain>
    </source>
</reference>
<feature type="compositionally biased region" description="Basic residues" evidence="1">
    <location>
        <begin position="281"/>
        <end position="291"/>
    </location>
</feature>